<evidence type="ECO:0000313" key="2">
    <source>
        <dbReference type="EMBL" id="MCO6159352.1"/>
    </source>
</evidence>
<feature type="region of interest" description="Disordered" evidence="1">
    <location>
        <begin position="52"/>
        <end position="75"/>
    </location>
</feature>
<protein>
    <submittedName>
        <fullName evidence="2">Uncharacterized protein</fullName>
    </submittedName>
</protein>
<gene>
    <name evidence="2" type="ORF">NF685_04810</name>
</gene>
<keyword evidence="3" id="KW-1185">Reference proteome</keyword>
<evidence type="ECO:0000313" key="3">
    <source>
        <dbReference type="Proteomes" id="UP001523401"/>
    </source>
</evidence>
<organism evidence="2 3">
    <name type="scientific">Asaia lannensis NBRC 102526</name>
    <dbReference type="NCBI Taxonomy" id="1307926"/>
    <lineage>
        <taxon>Bacteria</taxon>
        <taxon>Pseudomonadati</taxon>
        <taxon>Pseudomonadota</taxon>
        <taxon>Alphaproteobacteria</taxon>
        <taxon>Acetobacterales</taxon>
        <taxon>Acetobacteraceae</taxon>
        <taxon>Asaia</taxon>
    </lineage>
</organism>
<dbReference type="Proteomes" id="UP001523401">
    <property type="component" value="Unassembled WGS sequence"/>
</dbReference>
<feature type="compositionally biased region" description="Polar residues" evidence="1">
    <location>
        <begin position="56"/>
        <end position="75"/>
    </location>
</feature>
<feature type="compositionally biased region" description="Polar residues" evidence="1">
    <location>
        <begin position="16"/>
        <end position="25"/>
    </location>
</feature>
<evidence type="ECO:0000256" key="1">
    <source>
        <dbReference type="SAM" id="MobiDB-lite"/>
    </source>
</evidence>
<dbReference type="RefSeq" id="WP_252848786.1">
    <property type="nucleotide sequence ID" value="NZ_BAPW01000012.1"/>
</dbReference>
<sequence>MNDTSEPQLKPLLDGSGNSARQSGNERMGLTPKLVMATAIMAACMGGAMWHRSAPGASSSAEGTQTVQTASHSQIRSDAAHFDAQLALIPTDRAEAALAETGFDKQQRTEIVAAVRNRRMRLVRMPIAQVSGALGQSVAITSGSMTQNLLLKSELQSVVVPIYMAGEITINPLSTPAAGGLESGILTTLGPLILPRLTNINQQIVLDVIVQ</sequence>
<comment type="caution">
    <text evidence="2">The sequence shown here is derived from an EMBL/GenBank/DDBJ whole genome shotgun (WGS) entry which is preliminary data.</text>
</comment>
<accession>A0ABT1CET7</accession>
<dbReference type="EMBL" id="JAMXQU010000002">
    <property type="protein sequence ID" value="MCO6159352.1"/>
    <property type="molecule type" value="Genomic_DNA"/>
</dbReference>
<reference evidence="2 3" key="1">
    <citation type="submission" date="2022-06" db="EMBL/GenBank/DDBJ databases">
        <title>Whole-genome of Asaia lannensis strain LMG 27011T.</title>
        <authorList>
            <person name="Sombolestani A."/>
        </authorList>
    </citation>
    <scope>NUCLEOTIDE SEQUENCE [LARGE SCALE GENOMIC DNA]</scope>
    <source>
        <strain evidence="2 3">NBRC 102526</strain>
    </source>
</reference>
<feature type="region of interest" description="Disordered" evidence="1">
    <location>
        <begin position="1"/>
        <end position="29"/>
    </location>
</feature>
<proteinExistence type="predicted"/>
<name>A0ABT1CET7_9PROT</name>